<dbReference type="EnsemblMetazoa" id="PPA41803.1">
    <property type="protein sequence ID" value="PPA41803.1"/>
    <property type="gene ID" value="WBGene00280172"/>
</dbReference>
<gene>
    <name evidence="1" type="primary">WBGene00280172</name>
</gene>
<sequence>KNIIALTGNSLEFLQNQELKDRLQMRVECSDRCACNANHCTNRAVQKGRQAAVIIFRDLSKGWCLRAASEYSTGDYIGEYIGK</sequence>
<protein>
    <submittedName>
        <fullName evidence="1">Uncharacterized protein</fullName>
    </submittedName>
</protein>
<evidence type="ECO:0000313" key="1">
    <source>
        <dbReference type="EnsemblMetazoa" id="PPA41803.1"/>
    </source>
</evidence>
<proteinExistence type="predicted"/>
<dbReference type="InterPro" id="IPR051357">
    <property type="entry name" value="H3K9_HMTase_SUVAR3-9"/>
</dbReference>
<dbReference type="PANTHER" id="PTHR45660">
    <property type="entry name" value="HISTONE-LYSINE N-METHYLTRANSFERASE SETMAR"/>
    <property type="match status" value="1"/>
</dbReference>
<keyword evidence="2" id="KW-1185">Reference proteome</keyword>
<name>A0A2A6CJV4_PRIPA</name>
<accession>A0A8R1Z254</accession>
<accession>A0A2A6CJV4</accession>
<dbReference type="Proteomes" id="UP000005239">
    <property type="component" value="Unassembled WGS sequence"/>
</dbReference>
<dbReference type="AlphaFoldDB" id="A0A2A6CJV4"/>
<reference evidence="2" key="1">
    <citation type="journal article" date="2008" name="Nat. Genet.">
        <title>The Pristionchus pacificus genome provides a unique perspective on nematode lifestyle and parasitism.</title>
        <authorList>
            <person name="Dieterich C."/>
            <person name="Clifton S.W."/>
            <person name="Schuster L.N."/>
            <person name="Chinwalla A."/>
            <person name="Delehaunty K."/>
            <person name="Dinkelacker I."/>
            <person name="Fulton L."/>
            <person name="Fulton R."/>
            <person name="Godfrey J."/>
            <person name="Minx P."/>
            <person name="Mitreva M."/>
            <person name="Roeseler W."/>
            <person name="Tian H."/>
            <person name="Witte H."/>
            <person name="Yang S.P."/>
            <person name="Wilson R.K."/>
            <person name="Sommer R.J."/>
        </authorList>
    </citation>
    <scope>NUCLEOTIDE SEQUENCE [LARGE SCALE GENOMIC DNA]</scope>
    <source>
        <strain evidence="2">PS312</strain>
    </source>
</reference>
<dbReference type="SUPFAM" id="SSF82199">
    <property type="entry name" value="SET domain"/>
    <property type="match status" value="1"/>
</dbReference>
<dbReference type="InterPro" id="IPR046341">
    <property type="entry name" value="SET_dom_sf"/>
</dbReference>
<dbReference type="Gene3D" id="2.170.270.10">
    <property type="entry name" value="SET domain"/>
    <property type="match status" value="1"/>
</dbReference>
<reference evidence="1" key="2">
    <citation type="submission" date="2022-06" db="UniProtKB">
        <authorList>
            <consortium name="EnsemblMetazoa"/>
        </authorList>
    </citation>
    <scope>IDENTIFICATION</scope>
    <source>
        <strain evidence="1">PS312</strain>
    </source>
</reference>
<evidence type="ECO:0000313" key="2">
    <source>
        <dbReference type="Proteomes" id="UP000005239"/>
    </source>
</evidence>
<organism evidence="1 2">
    <name type="scientific">Pristionchus pacificus</name>
    <name type="common">Parasitic nematode worm</name>
    <dbReference type="NCBI Taxonomy" id="54126"/>
    <lineage>
        <taxon>Eukaryota</taxon>
        <taxon>Metazoa</taxon>
        <taxon>Ecdysozoa</taxon>
        <taxon>Nematoda</taxon>
        <taxon>Chromadorea</taxon>
        <taxon>Rhabditida</taxon>
        <taxon>Rhabditina</taxon>
        <taxon>Diplogasteromorpha</taxon>
        <taxon>Diplogasteroidea</taxon>
        <taxon>Neodiplogasteridae</taxon>
        <taxon>Pristionchus</taxon>
    </lineage>
</organism>
<dbReference type="PANTHER" id="PTHR45660:SF13">
    <property type="entry name" value="HISTONE-LYSINE N-METHYLTRANSFERASE SETMAR"/>
    <property type="match status" value="1"/>
</dbReference>
<dbReference type="OrthoDB" id="616263at2759"/>